<feature type="domain" description="SAM-dependent MTase RsmB/NOP-type" evidence="6">
    <location>
        <begin position="142"/>
        <end position="544"/>
    </location>
</feature>
<dbReference type="PANTHER" id="PTHR22808">
    <property type="entry name" value="NCL1 YEAST -RELATED NOL1/NOP2/FMU SUN DOMAIN-CONTAINING"/>
    <property type="match status" value="1"/>
</dbReference>
<dbReference type="Gene3D" id="3.40.50.150">
    <property type="entry name" value="Vaccinia Virus protein VP39"/>
    <property type="match status" value="1"/>
</dbReference>
<evidence type="ECO:0000256" key="4">
    <source>
        <dbReference type="ARBA" id="ARBA00022884"/>
    </source>
</evidence>
<evidence type="ECO:0000259" key="6">
    <source>
        <dbReference type="PROSITE" id="PS51686"/>
    </source>
</evidence>
<feature type="binding site" evidence="5">
    <location>
        <position position="316"/>
    </location>
    <ligand>
        <name>S-adenosyl-L-methionine</name>
        <dbReference type="ChEBI" id="CHEBI:59789"/>
    </ligand>
</feature>
<protein>
    <recommendedName>
        <fullName evidence="6">SAM-dependent MTase RsmB/NOP-type domain-containing protein</fullName>
    </recommendedName>
</protein>
<comment type="similarity">
    <text evidence="5">Belongs to the class I-like SAM-binding methyltransferase superfamily. RsmB/NOP family.</text>
</comment>
<evidence type="ECO:0000313" key="8">
    <source>
        <dbReference type="Proteomes" id="UP001515480"/>
    </source>
</evidence>
<keyword evidence="4 5" id="KW-0694">RNA-binding</keyword>
<keyword evidence="1 5" id="KW-0489">Methyltransferase</keyword>
<feature type="binding site" evidence="5">
    <location>
        <position position="289"/>
    </location>
    <ligand>
        <name>S-adenosyl-L-methionine</name>
        <dbReference type="ChEBI" id="CHEBI:59789"/>
    </ligand>
</feature>
<dbReference type="AlphaFoldDB" id="A0AB34IV83"/>
<dbReference type="InterPro" id="IPR029063">
    <property type="entry name" value="SAM-dependent_MTases_sf"/>
</dbReference>
<evidence type="ECO:0000256" key="3">
    <source>
        <dbReference type="ARBA" id="ARBA00022691"/>
    </source>
</evidence>
<dbReference type="EMBL" id="JBGBPQ010000017">
    <property type="protein sequence ID" value="KAL1507835.1"/>
    <property type="molecule type" value="Genomic_DNA"/>
</dbReference>
<feature type="binding site" evidence="5">
    <location>
        <begin position="254"/>
        <end position="260"/>
    </location>
    <ligand>
        <name>S-adenosyl-L-methionine</name>
        <dbReference type="ChEBI" id="CHEBI:59789"/>
    </ligand>
</feature>
<dbReference type="GO" id="GO:0008173">
    <property type="term" value="F:RNA methyltransferase activity"/>
    <property type="evidence" value="ECO:0007669"/>
    <property type="project" value="InterPro"/>
</dbReference>
<dbReference type="InterPro" id="IPR023267">
    <property type="entry name" value="RCMT"/>
</dbReference>
<dbReference type="CDD" id="cd00165">
    <property type="entry name" value="S4"/>
    <property type="match status" value="1"/>
</dbReference>
<organism evidence="7 8">
    <name type="scientific">Prymnesium parvum</name>
    <name type="common">Toxic golden alga</name>
    <dbReference type="NCBI Taxonomy" id="97485"/>
    <lineage>
        <taxon>Eukaryota</taxon>
        <taxon>Haptista</taxon>
        <taxon>Haptophyta</taxon>
        <taxon>Prymnesiophyceae</taxon>
        <taxon>Prymnesiales</taxon>
        <taxon>Prymnesiaceae</taxon>
        <taxon>Prymnesium</taxon>
    </lineage>
</organism>
<dbReference type="PROSITE" id="PS51686">
    <property type="entry name" value="SAM_MT_RSMB_NOP"/>
    <property type="match status" value="1"/>
</dbReference>
<dbReference type="Pfam" id="PF01189">
    <property type="entry name" value="Methyltr_RsmB-F"/>
    <property type="match status" value="1"/>
</dbReference>
<accession>A0AB34IV83</accession>
<dbReference type="PANTHER" id="PTHR22808:SF1">
    <property type="entry name" value="RNA CYTOSINE-C(5)-METHYLTRANSFERASE NSUN2-RELATED"/>
    <property type="match status" value="1"/>
</dbReference>
<dbReference type="InterPro" id="IPR049560">
    <property type="entry name" value="MeTrfase_RsmB-F_NOP2_cat"/>
</dbReference>
<evidence type="ECO:0000313" key="7">
    <source>
        <dbReference type="EMBL" id="KAL1507835.1"/>
    </source>
</evidence>
<keyword evidence="2 5" id="KW-0808">Transferase</keyword>
<name>A0AB34IV83_PRYPA</name>
<gene>
    <name evidence="7" type="ORF">AB1Y20_007443</name>
</gene>
<dbReference type="GO" id="GO:0001510">
    <property type="term" value="P:RNA methylation"/>
    <property type="evidence" value="ECO:0007669"/>
    <property type="project" value="InterPro"/>
</dbReference>
<feature type="binding site" evidence="5">
    <location>
        <position position="343"/>
    </location>
    <ligand>
        <name>S-adenosyl-L-methionine</name>
        <dbReference type="ChEBI" id="CHEBI:59789"/>
    </ligand>
</feature>
<evidence type="ECO:0000256" key="1">
    <source>
        <dbReference type="ARBA" id="ARBA00022603"/>
    </source>
</evidence>
<evidence type="ECO:0000256" key="2">
    <source>
        <dbReference type="ARBA" id="ARBA00022679"/>
    </source>
</evidence>
<keyword evidence="3 5" id="KW-0949">S-adenosyl-L-methionine</keyword>
<dbReference type="PRINTS" id="PR02008">
    <property type="entry name" value="RCMTFAMILY"/>
</dbReference>
<feature type="active site" description="Nucleophile" evidence="5">
    <location>
        <position position="396"/>
    </location>
</feature>
<dbReference type="Proteomes" id="UP001515480">
    <property type="component" value="Unassembled WGS sequence"/>
</dbReference>
<proteinExistence type="inferred from homology"/>
<dbReference type="SUPFAM" id="SSF53335">
    <property type="entry name" value="S-adenosyl-L-methionine-dependent methyltransferases"/>
    <property type="match status" value="1"/>
</dbReference>
<evidence type="ECO:0000256" key="5">
    <source>
        <dbReference type="PROSITE-ProRule" id="PRU01023"/>
    </source>
</evidence>
<reference evidence="7 8" key="1">
    <citation type="journal article" date="2024" name="Science">
        <title>Giant polyketide synthase enzymes in the biosynthesis of giant marine polyether toxins.</title>
        <authorList>
            <person name="Fallon T.R."/>
            <person name="Shende V.V."/>
            <person name="Wierzbicki I.H."/>
            <person name="Pendleton A.L."/>
            <person name="Watervoot N.F."/>
            <person name="Auber R.P."/>
            <person name="Gonzalez D.J."/>
            <person name="Wisecaver J.H."/>
            <person name="Moore B.S."/>
        </authorList>
    </citation>
    <scope>NUCLEOTIDE SEQUENCE [LARGE SCALE GENOMIC DNA]</scope>
    <source>
        <strain evidence="7 8">12B1</strain>
    </source>
</reference>
<dbReference type="GO" id="GO:0003723">
    <property type="term" value="F:RNA binding"/>
    <property type="evidence" value="ECO:0007669"/>
    <property type="project" value="UniProtKB-UniRule"/>
</dbReference>
<dbReference type="InterPro" id="IPR001678">
    <property type="entry name" value="MeTrfase_RsmB-F_NOP2_dom"/>
</dbReference>
<comment type="caution">
    <text evidence="7">The sequence shown here is derived from an EMBL/GenBank/DDBJ whole genome shotgun (WGS) entry which is preliminary data.</text>
</comment>
<sequence length="820" mass="86730">MEFECEDGPCALVDAGSDGQRLQSFVARAFREQLGRCEGHLHVSCRGAAKSVLDAGGVRVNGAPAPGRHVLRTGDLVALCAAGGTAASASAQHGRARMSLSLDDEAEEAEATPPAAAAGAREAFRRYYEAQRLWPAAEWAAVEAAFVRPLALCVRAVSSAPSHERAVRELCALFGAQLAELPWACGAYSLRLAAEGDAPGRGGGTAKSQEAEEAAAALLQAAMGNGELVLQEAAAMLPALALMPRYDHYVLDLCAAPGGKTLQLLDLMALNKPPAAGRSHAAGCLVSNDLNLQRQERTLRRARCGWCLPLVVTCCDARSFGLSTGCGDGARPLEVRYDRVLCDVPCGGDGTLRKSPSKWQRWSVRTGLRIHATQLQILRKGISLLRPGGILVYSTCALDPLQNEAVVHAALLEYGDELELLCPSDVLPQATSHFLKRADGLTHWRVPHPDYPAVDEMYEAWADVPLELREAKPGHGTLGPSPSDAQRIGHKRTPPAPTLLAPSMFTTSAGEGGSAREALTRCIRLLPTHGEEFGGFFLCAIRKSAHIGLATPLASGDASLLFSDGDAALDRSRLRAPVVPSLLEHISSFFGIPSLSECADSARTSADRDGALNLNDLAVTAEDSAAGLLVLSLTSPLARMLGPASCPETHGQVVSHAGMPQLSIVGAGTPVFCAMPPHCEWWPREARWRVCQESANLVGMSASRRILLALPAAAKLILSKRRTTVIALQQLHGRGELRGLESCGIRPVGEQNLSVTAESENGGLDVGQLIPGAVVLMVGAKHPQSHALSCLLDSSGLLVLTQSDVVQRAVDYLQNEAIVI</sequence>
<keyword evidence="8" id="KW-1185">Reference proteome</keyword>